<dbReference type="Ensembl" id="ENSOART00020023166.2">
    <property type="protein sequence ID" value="ENSOARP00020019210.1"/>
    <property type="gene ID" value="ENSOARG00020015087.2"/>
</dbReference>
<gene>
    <name evidence="1" type="primary">BCL11B</name>
</gene>
<name>A0AC11BTL2_SHEEP</name>
<organism evidence="1">
    <name type="scientific">Ovis aries</name>
    <name type="common">Sheep</name>
    <dbReference type="NCBI Taxonomy" id="9940"/>
    <lineage>
        <taxon>Eukaryota</taxon>
        <taxon>Metazoa</taxon>
        <taxon>Chordata</taxon>
        <taxon>Craniata</taxon>
        <taxon>Vertebrata</taxon>
        <taxon>Euteleostomi</taxon>
        <taxon>Mammalia</taxon>
        <taxon>Eutheria</taxon>
        <taxon>Laurasiatheria</taxon>
        <taxon>Artiodactyla</taxon>
        <taxon>Ruminantia</taxon>
        <taxon>Pecora</taxon>
        <taxon>Bovidae</taxon>
        <taxon>Caprinae</taxon>
        <taxon>Ovis</taxon>
    </lineage>
</organism>
<proteinExistence type="predicted"/>
<reference evidence="1" key="2">
    <citation type="submission" date="2025-08" db="UniProtKB">
        <authorList>
            <consortium name="Ensembl"/>
        </authorList>
    </citation>
    <scope>IDENTIFICATION</scope>
</reference>
<accession>A0AC11BTL2</accession>
<sequence>MSRRKQGNPQHLSQREIITPEPEHVEAAILEEDEGLEIEEPGSLGLMVGGPDPDLLTCGQCQMNFPLGDILVFIEHKKKQCGGSLGACYDKGLDKGSPPPSSRSELRKVSEPVEIGIQVTPDEDDHLLSPTKGVCPKQENLAGKDEPSSYICTTCKQPFNSAWFLLQHAQNTHGFRIYLEPGPASSSLTPRLTIPPPLGPEAVAQSPLMNFLGDSNPFNLLRMTGPILRDHPGFGEGRLPGTPPLFSPPPRHHLDPHRLSAEEMGLVAQHPSAFDRVMRLNPMAIDSPAMDFSRRLRELAGNSSTPPPVSPGRGNPMHRLLNPFQPSPKSPFLSTPPLPPMPPGGTPPPQPPAKSKSCEFCGKTFKFQSNLIVHRRSHTGEKPYKCQLCDHACSQASKLKRHMKTHMHKAGSLAGRSDDGLSAASSPEPGTSELTGEGLKAADGDFRHHESDPSLGHEPEEEDEEEEEEEEELLLENESRPESSFSMDSELSRNRENGAGGGGGGGVAGVPGAGGGAAAKALADEKALVLGKVMENVGLGALPPYGDLLADKQKRGAFLKRAAGGGGGGGDPGDDDDAGGCGDAGPGGAVNGRGGGFAPGAEPFPGLFPRKPAPLPSPGLNSAAKRIKVEKDLELPPAALIPSENVYSQWLVGYAASRHFMKDPFLGFTDARQSPFATSSEHSSENGSLRFSTPPGDLLDGGLSGRSGTASGGSTPHLGGPGPGRPSSKEGRRSDTCEYCGKVFKNCSNLTVHRRSHTGERPYKCELCNYACAQSSKLTRHMKTHGQIGKEVYRCDICQMPFSVYSTLEKHMKKWHGEHLLTNDVKIEQAERS</sequence>
<protein>
    <submittedName>
        <fullName evidence="1">BCL11 transcription factor B</fullName>
    </submittedName>
</protein>
<reference evidence="1" key="1">
    <citation type="submission" date="2020-11" db="EMBL/GenBank/DDBJ databases">
        <authorList>
            <person name="Davenport K.M."/>
            <person name="Bickhart D.M."/>
            <person name="Smith T.P.L."/>
            <person name="Murdoch B.M."/>
            <person name="Rosen B.D."/>
        </authorList>
    </citation>
    <scope>NUCLEOTIDE SEQUENCE [LARGE SCALE GENOMIC DNA]</scope>
    <source>
        <strain evidence="1">OAR_USU_Benz2616</strain>
    </source>
</reference>
<reference evidence="1" key="3">
    <citation type="submission" date="2025-09" db="UniProtKB">
        <authorList>
            <consortium name="Ensembl"/>
        </authorList>
    </citation>
    <scope>IDENTIFICATION</scope>
</reference>
<evidence type="ECO:0000313" key="1">
    <source>
        <dbReference type="Ensembl" id="ENSOARP00020019210.1"/>
    </source>
</evidence>